<keyword evidence="7" id="KW-1185">Reference proteome</keyword>
<dbReference type="SUPFAM" id="SSF46785">
    <property type="entry name" value="Winged helix' DNA-binding domain"/>
    <property type="match status" value="1"/>
</dbReference>
<dbReference type="InterPro" id="IPR005119">
    <property type="entry name" value="LysR_subst-bd"/>
</dbReference>
<evidence type="ECO:0000256" key="2">
    <source>
        <dbReference type="ARBA" id="ARBA00023015"/>
    </source>
</evidence>
<evidence type="ECO:0000259" key="5">
    <source>
        <dbReference type="PROSITE" id="PS50931"/>
    </source>
</evidence>
<evidence type="ECO:0000313" key="7">
    <source>
        <dbReference type="Proteomes" id="UP001317532"/>
    </source>
</evidence>
<keyword evidence="2" id="KW-0805">Transcription regulation</keyword>
<dbReference type="PANTHER" id="PTHR30346:SF28">
    <property type="entry name" value="HTH-TYPE TRANSCRIPTIONAL REGULATOR CYNR"/>
    <property type="match status" value="1"/>
</dbReference>
<dbReference type="AlphaFoldDB" id="A0AAN1XZ43"/>
<comment type="similarity">
    <text evidence="1">Belongs to the LysR transcriptional regulatory family.</text>
</comment>
<reference evidence="6 7" key="1">
    <citation type="journal article" date="2022" name="ISME Commun">
        <title>Vulcanimicrobium alpinus gen. nov. sp. nov., the first cultivated representative of the candidate phylum 'Eremiobacterota', is a metabolically versatile aerobic anoxygenic phototroph.</title>
        <authorList>
            <person name="Yabe S."/>
            <person name="Muto K."/>
            <person name="Abe K."/>
            <person name="Yokota A."/>
            <person name="Staudigel H."/>
            <person name="Tebo B.M."/>
        </authorList>
    </citation>
    <scope>NUCLEOTIDE SEQUENCE [LARGE SCALE GENOMIC DNA]</scope>
    <source>
        <strain evidence="6 7">WC8-2</strain>
    </source>
</reference>
<dbReference type="EMBL" id="AP025523">
    <property type="protein sequence ID" value="BDE08057.1"/>
    <property type="molecule type" value="Genomic_DNA"/>
</dbReference>
<protein>
    <submittedName>
        <fullName evidence="6">Transcriptional regulator</fullName>
    </submittedName>
</protein>
<dbReference type="PANTHER" id="PTHR30346">
    <property type="entry name" value="TRANSCRIPTIONAL DUAL REGULATOR HCAR-RELATED"/>
    <property type="match status" value="1"/>
</dbReference>
<sequence length="300" mass="32032">MELRDLRYFVAVAQHRSFSRAADVLQIAQPSLSEQIRKLEEELGAPLFERTSRGVVLTDAGEALLPKARAVLAQADIAVETVRMVNDGVAGSLTLGFIDSAALGIVPPLVRRFNAAYPNVRLHLRELGTRQQLEALEAGDIDVGIVRGPVWNAAVEGERIATEPLVVALPAGHRLAAGEAVHLADLRDEGFITYPADRGAALYEETLRLCHEAGFDPRIVQEANEIATICALVDAALGVAIVPSSVTVIAPSGLVYRALEPAAALERWAVWRAGAQTAVVRAFIGALRPESRTSSRAGSA</sequence>
<dbReference type="Pfam" id="PF00126">
    <property type="entry name" value="HTH_1"/>
    <property type="match status" value="1"/>
</dbReference>
<dbReference type="FunFam" id="1.10.10.10:FF:000001">
    <property type="entry name" value="LysR family transcriptional regulator"/>
    <property type="match status" value="1"/>
</dbReference>
<dbReference type="GO" id="GO:0003700">
    <property type="term" value="F:DNA-binding transcription factor activity"/>
    <property type="evidence" value="ECO:0007669"/>
    <property type="project" value="InterPro"/>
</dbReference>
<dbReference type="PROSITE" id="PS50931">
    <property type="entry name" value="HTH_LYSR"/>
    <property type="match status" value="1"/>
</dbReference>
<keyword evidence="3" id="KW-0238">DNA-binding</keyword>
<dbReference type="InterPro" id="IPR000847">
    <property type="entry name" value="LysR_HTH_N"/>
</dbReference>
<dbReference type="SUPFAM" id="SSF53850">
    <property type="entry name" value="Periplasmic binding protein-like II"/>
    <property type="match status" value="1"/>
</dbReference>
<dbReference type="Proteomes" id="UP001317532">
    <property type="component" value="Chromosome"/>
</dbReference>
<dbReference type="GO" id="GO:0003677">
    <property type="term" value="F:DNA binding"/>
    <property type="evidence" value="ECO:0007669"/>
    <property type="project" value="UniProtKB-KW"/>
</dbReference>
<dbReference type="Gene3D" id="1.10.10.10">
    <property type="entry name" value="Winged helix-like DNA-binding domain superfamily/Winged helix DNA-binding domain"/>
    <property type="match status" value="1"/>
</dbReference>
<dbReference type="Gene3D" id="3.40.190.10">
    <property type="entry name" value="Periplasmic binding protein-like II"/>
    <property type="match status" value="2"/>
</dbReference>
<dbReference type="RefSeq" id="WP_317995609.1">
    <property type="nucleotide sequence ID" value="NZ_AP025523.1"/>
</dbReference>
<dbReference type="KEGG" id="vab:WPS_33330"/>
<accession>A0AAN1XZ43</accession>
<evidence type="ECO:0000256" key="3">
    <source>
        <dbReference type="ARBA" id="ARBA00023125"/>
    </source>
</evidence>
<dbReference type="GO" id="GO:0032993">
    <property type="term" value="C:protein-DNA complex"/>
    <property type="evidence" value="ECO:0007669"/>
    <property type="project" value="TreeGrafter"/>
</dbReference>
<proteinExistence type="inferred from homology"/>
<feature type="domain" description="HTH lysR-type" evidence="5">
    <location>
        <begin position="1"/>
        <end position="58"/>
    </location>
</feature>
<keyword evidence="4" id="KW-0804">Transcription</keyword>
<dbReference type="InterPro" id="IPR036390">
    <property type="entry name" value="WH_DNA-bd_sf"/>
</dbReference>
<evidence type="ECO:0000313" key="6">
    <source>
        <dbReference type="EMBL" id="BDE08057.1"/>
    </source>
</evidence>
<organism evidence="6 7">
    <name type="scientific">Vulcanimicrobium alpinum</name>
    <dbReference type="NCBI Taxonomy" id="3016050"/>
    <lineage>
        <taxon>Bacteria</taxon>
        <taxon>Bacillati</taxon>
        <taxon>Vulcanimicrobiota</taxon>
        <taxon>Vulcanimicrobiia</taxon>
        <taxon>Vulcanimicrobiales</taxon>
        <taxon>Vulcanimicrobiaceae</taxon>
        <taxon>Vulcanimicrobium</taxon>
    </lineage>
</organism>
<dbReference type="InterPro" id="IPR036388">
    <property type="entry name" value="WH-like_DNA-bd_sf"/>
</dbReference>
<gene>
    <name evidence="6" type="ORF">WPS_33330</name>
</gene>
<dbReference type="CDD" id="cd08414">
    <property type="entry name" value="PBP2_LTTR_aromatics_like"/>
    <property type="match status" value="1"/>
</dbReference>
<dbReference type="PRINTS" id="PR00039">
    <property type="entry name" value="HTHLYSR"/>
</dbReference>
<evidence type="ECO:0000256" key="1">
    <source>
        <dbReference type="ARBA" id="ARBA00009437"/>
    </source>
</evidence>
<name>A0AAN1XZ43_UNVUL</name>
<dbReference type="Pfam" id="PF03466">
    <property type="entry name" value="LysR_substrate"/>
    <property type="match status" value="1"/>
</dbReference>
<evidence type="ECO:0000256" key="4">
    <source>
        <dbReference type="ARBA" id="ARBA00023163"/>
    </source>
</evidence>